<organism evidence="1 2">
    <name type="scientific">Fusarium floridanum</name>
    <dbReference type="NCBI Taxonomy" id="1325733"/>
    <lineage>
        <taxon>Eukaryota</taxon>
        <taxon>Fungi</taxon>
        <taxon>Dikarya</taxon>
        <taxon>Ascomycota</taxon>
        <taxon>Pezizomycotina</taxon>
        <taxon>Sordariomycetes</taxon>
        <taxon>Hypocreomycetidae</taxon>
        <taxon>Hypocreales</taxon>
        <taxon>Nectriaceae</taxon>
        <taxon>Fusarium</taxon>
        <taxon>Fusarium solani species complex</taxon>
    </lineage>
</organism>
<comment type="caution">
    <text evidence="1">The sequence shown here is derived from an EMBL/GenBank/DDBJ whole genome shotgun (WGS) entry which is preliminary data.</text>
</comment>
<dbReference type="Proteomes" id="UP000287972">
    <property type="component" value="Unassembled WGS sequence"/>
</dbReference>
<dbReference type="AlphaFoldDB" id="A0A428RIL4"/>
<keyword evidence="2" id="KW-1185">Reference proteome</keyword>
<protein>
    <submittedName>
        <fullName evidence="1">Uncharacterized protein</fullName>
    </submittedName>
</protein>
<sequence>MIRFELCSRSSSELSKSLSKEDSSQYWRKIAKKNVKLETSLAPAHTATSTRTIRPTSIVVITLQPAAVTKKVTQMTTETGSPVTSLTITVTETDVDVEMITEADTTHATNFVTVTETETETEVATEIKLITETKTRTDPWSPSECDERRVIGSKRELRQKRAQIPAKCFTKPAVTPTIFKITLKRPTVMRTVTLTRYAPGTTVSAPKTTETITEHGTQTDHILVTDVFTETETEMTTTVMTETETEWVVQTASARSNIEVLRKPGSLSNPTVFFKKFENPSLTESELTMACCDTCFASPDCAYFRVAWPHCETYGTHSKIVNSCYPAQCPLGKPLLTWSVTPTPWAFYAGNFFQA</sequence>
<gene>
    <name evidence="1" type="ORF">CEP51_009101</name>
</gene>
<evidence type="ECO:0000313" key="2">
    <source>
        <dbReference type="Proteomes" id="UP000287972"/>
    </source>
</evidence>
<evidence type="ECO:0000313" key="1">
    <source>
        <dbReference type="EMBL" id="RSL77387.1"/>
    </source>
</evidence>
<accession>A0A428RIL4</accession>
<name>A0A428RIL4_9HYPO</name>
<reference evidence="1 2" key="1">
    <citation type="submission" date="2017-06" db="EMBL/GenBank/DDBJ databases">
        <title>Comparative genomic analysis of Ambrosia Fusariam Clade fungi.</title>
        <authorList>
            <person name="Stajich J.E."/>
            <person name="Carrillo J."/>
            <person name="Kijimoto T."/>
            <person name="Eskalen A."/>
            <person name="O'Donnell K."/>
            <person name="Kasson M."/>
        </authorList>
    </citation>
    <scope>NUCLEOTIDE SEQUENCE [LARGE SCALE GENOMIC DNA]</scope>
    <source>
        <strain evidence="1 2">NRRL62606</strain>
    </source>
</reference>
<dbReference type="EMBL" id="NKCL01000250">
    <property type="protein sequence ID" value="RSL77387.1"/>
    <property type="molecule type" value="Genomic_DNA"/>
</dbReference>
<proteinExistence type="predicted"/>